<dbReference type="Pfam" id="PF13287">
    <property type="entry name" value="Fn3_assoc"/>
    <property type="match status" value="1"/>
</dbReference>
<feature type="domain" description="GH29D-like beta-sandwich" evidence="2">
    <location>
        <begin position="515"/>
        <end position="574"/>
    </location>
</feature>
<sequence>MPMKKLFTITAVCLSLAANATAQTRKTWDLTKGFSATSMYYLQQDAAAGTNWVDKKTEKNPVYFESKARKAGPLTATVNGNAVTIHETEGLVFNATGAAHLNIYSNAEGQCCIWLNGKKAQDQLVIPKVPAGEKITIDYETHKANEARGFKSITDGFVDAADGGKKQWTTKTRDTAVVVNNSGSDADYTIQATSGFHIYSIVIGQGDAPNDSKEKVGYVYSGELSADLAYALLSADDELLVTPLDASTTLTREQLQGFDLNVLSSTIPADNANVGLLKEVQPFVPTLNLNARLYNAWGYGEAVPTEQVAGATGKPGLPLFNGLDLIDGSDAGLGENEKALAFSTEAPITGVRLGAYYAGDDTLATVLGQPDVVAIHQHNISHNGYLYLPLSAEVLASGYNAGALLDNAISMLTASKAAITATTLPAFSVHYAQQQATVTIGTAEPYAQIYYTTDGSEPAIGTGTRYDGPFTLTQACTVRAVAQGQGYEPSLVADTLIRMYNQAERPVISVSQADDAATITLSCATEGTQIWYNMGASADTVQSQKYAGPFVINDHAVLTVFATSPDYVPSELVTKEIFVQNDKVYIDIASHFDASAVYGGTNGKGMFSWGTGAVSQADTSAEPIGTKTDDDGIESPVYPDRKPETFPADLTGVEWFLASQGQSMVWQNIAPGKSVGDPNGYNPLSAADLDTLCTKNDVQFYKFVSGEYNARIQSTRTFRGPFDLVAFLGNANSTGNVQRMGFETSADGQTWTLTGDTVVIAQPQRLWKKVTVGYRGTDEVYVRLRQLSGNSGCQVYDIYVMANGEKSKQREAELREAYLTGIDVLPTPDARATVRAVYNLNGVRLPALQRGINIVRMSDGTTRKVVKR</sequence>
<name>F9D385_PREDD</name>
<dbReference type="Pfam" id="PF13290">
    <property type="entry name" value="CHB_HEX_C_1"/>
    <property type="match status" value="1"/>
</dbReference>
<evidence type="ECO:0000256" key="1">
    <source>
        <dbReference type="SAM" id="SignalP"/>
    </source>
</evidence>
<dbReference type="InterPro" id="IPR059177">
    <property type="entry name" value="GH29D-like_dom"/>
</dbReference>
<feature type="signal peptide" evidence="1">
    <location>
        <begin position="1"/>
        <end position="22"/>
    </location>
</feature>
<gene>
    <name evidence="3" type="ORF">HMPREF9136_1313</name>
</gene>
<dbReference type="eggNOG" id="COG3292">
    <property type="taxonomic scope" value="Bacteria"/>
</dbReference>
<organism evidence="3 4">
    <name type="scientific">Prevotella dentalis (strain ATCC 49559 / DSM 3688 / JCM 13448 / NCTC 12043 / ES 2772)</name>
    <name type="common">Mitsuokella dentalis</name>
    <dbReference type="NCBI Taxonomy" id="908937"/>
    <lineage>
        <taxon>Bacteria</taxon>
        <taxon>Pseudomonadati</taxon>
        <taxon>Bacteroidota</taxon>
        <taxon>Bacteroidia</taxon>
        <taxon>Bacteroidales</taxon>
        <taxon>Prevotellaceae</taxon>
        <taxon>Prevotella</taxon>
    </lineage>
</organism>
<dbReference type="InterPro" id="IPR026876">
    <property type="entry name" value="Fn3_assoc_repeat"/>
</dbReference>
<evidence type="ECO:0000259" key="2">
    <source>
        <dbReference type="Pfam" id="PF13290"/>
    </source>
</evidence>
<comment type="caution">
    <text evidence="3">The sequence shown here is derived from an EMBL/GenBank/DDBJ whole genome shotgun (WGS) entry which is preliminary data.</text>
</comment>
<evidence type="ECO:0000313" key="4">
    <source>
        <dbReference type="Proteomes" id="UP000007820"/>
    </source>
</evidence>
<dbReference type="EMBL" id="AFPW01000019">
    <property type="protein sequence ID" value="EGQ14636.1"/>
    <property type="molecule type" value="Genomic_DNA"/>
</dbReference>
<protein>
    <recommendedName>
        <fullName evidence="2">GH29D-like beta-sandwich domain-containing protein</fullName>
    </recommendedName>
</protein>
<keyword evidence="1" id="KW-0732">Signal</keyword>
<feature type="chain" id="PRO_5003381223" description="GH29D-like beta-sandwich domain-containing protein" evidence="1">
    <location>
        <begin position="23"/>
        <end position="868"/>
    </location>
</feature>
<evidence type="ECO:0000313" key="3">
    <source>
        <dbReference type="EMBL" id="EGQ14636.1"/>
    </source>
</evidence>
<proteinExistence type="predicted"/>
<reference evidence="3 4" key="1">
    <citation type="submission" date="2011-04" db="EMBL/GenBank/DDBJ databases">
        <authorList>
            <person name="Muzny D."/>
            <person name="Qin X."/>
            <person name="Deng J."/>
            <person name="Jiang H."/>
            <person name="Liu Y."/>
            <person name="Qu J."/>
            <person name="Song X.-Z."/>
            <person name="Zhang L."/>
            <person name="Thornton R."/>
            <person name="Coyle M."/>
            <person name="Francisco L."/>
            <person name="Jackson L."/>
            <person name="Javaid M."/>
            <person name="Korchina V."/>
            <person name="Kovar C."/>
            <person name="Mata R."/>
            <person name="Mathew T."/>
            <person name="Ngo R."/>
            <person name="Nguyen L."/>
            <person name="Nguyen N."/>
            <person name="Okwuonu G."/>
            <person name="Ongeri F."/>
            <person name="Pham C."/>
            <person name="Simmons D."/>
            <person name="Wilczek-Boney K."/>
            <person name="Hale W."/>
            <person name="Jakkamsetti A."/>
            <person name="Pham P."/>
            <person name="Ruth R."/>
            <person name="San Lucas F."/>
            <person name="Warren J."/>
            <person name="Zhang J."/>
            <person name="Zhao Z."/>
            <person name="Zhou C."/>
            <person name="Zhu D."/>
            <person name="Lee S."/>
            <person name="Bess C."/>
            <person name="Blankenburg K."/>
            <person name="Forbes L."/>
            <person name="Fu Q."/>
            <person name="Gubbala S."/>
            <person name="Hirani K."/>
            <person name="Jayaseelan J.C."/>
            <person name="Lara F."/>
            <person name="Munidasa M."/>
            <person name="Palculict T."/>
            <person name="Patil S."/>
            <person name="Pu L.-L."/>
            <person name="Saada N."/>
            <person name="Tang L."/>
            <person name="Weissenberger G."/>
            <person name="Zhu Y."/>
            <person name="Hemphill L."/>
            <person name="Shang Y."/>
            <person name="Youmans B."/>
            <person name="Ayvaz T."/>
            <person name="Ross M."/>
            <person name="Santibanez J."/>
            <person name="Aqrawi P."/>
            <person name="Gross S."/>
            <person name="Joshi V."/>
            <person name="Fowler G."/>
            <person name="Nazareth L."/>
            <person name="Reid J."/>
            <person name="Worley K."/>
            <person name="Petrosino J."/>
            <person name="Highlander S."/>
            <person name="Gibbs R."/>
        </authorList>
    </citation>
    <scope>NUCLEOTIDE SEQUENCE [LARGE SCALE GENOMIC DNA]</scope>
    <source>
        <strain evidence="3 4">DSM 3688</strain>
    </source>
</reference>
<dbReference type="STRING" id="908937.Prede_1436"/>
<accession>F9D385</accession>
<dbReference type="AlphaFoldDB" id="F9D385"/>
<dbReference type="Proteomes" id="UP000007820">
    <property type="component" value="Unassembled WGS sequence"/>
</dbReference>